<sequence length="49" mass="5763">MILPILGQNIALHTTIRSEITYRPRIDQGYETEPHPEYITPHPTLKYML</sequence>
<dbReference type="EMBL" id="LKAM01000006">
    <property type="protein sequence ID" value="KUM47887.1"/>
    <property type="molecule type" value="Genomic_DNA"/>
</dbReference>
<comment type="caution">
    <text evidence="1">The sequence shown here is derived from an EMBL/GenBank/DDBJ whole genome shotgun (WGS) entry which is preliminary data.</text>
</comment>
<protein>
    <submittedName>
        <fullName evidence="1">Uncharacterized protein</fullName>
    </submittedName>
</protein>
<gene>
    <name evidence="1" type="ORF">ABT39_MTgene4881</name>
</gene>
<geneLocation type="mitochondrion" evidence="1"/>
<evidence type="ECO:0000313" key="1">
    <source>
        <dbReference type="EMBL" id="KUM47887.1"/>
    </source>
</evidence>
<keyword evidence="1" id="KW-0496">Mitochondrion</keyword>
<proteinExistence type="predicted"/>
<reference evidence="1" key="1">
    <citation type="journal article" date="2015" name="Genome Biol. Evol.">
        <title>Organellar Genomes of White Spruce (Picea glauca): Assembly and Annotation.</title>
        <authorList>
            <person name="Jackman S.D."/>
            <person name="Warren R.L."/>
            <person name="Gibb E.A."/>
            <person name="Vandervalk B.P."/>
            <person name="Mohamadi H."/>
            <person name="Chu J."/>
            <person name="Raymond A."/>
            <person name="Pleasance S."/>
            <person name="Coope R."/>
            <person name="Wildung M.R."/>
            <person name="Ritland C.E."/>
            <person name="Bousquet J."/>
            <person name="Jones S.J."/>
            <person name="Bohlmann J."/>
            <person name="Birol I."/>
        </authorList>
    </citation>
    <scope>NUCLEOTIDE SEQUENCE [LARGE SCALE GENOMIC DNA]</scope>
    <source>
        <tissue evidence="1">Flushing bud</tissue>
    </source>
</reference>
<name>A0A124GN68_PICGL</name>
<organism evidence="1">
    <name type="scientific">Picea glauca</name>
    <name type="common">White spruce</name>
    <name type="synonym">Pinus glauca</name>
    <dbReference type="NCBI Taxonomy" id="3330"/>
    <lineage>
        <taxon>Eukaryota</taxon>
        <taxon>Viridiplantae</taxon>
        <taxon>Streptophyta</taxon>
        <taxon>Embryophyta</taxon>
        <taxon>Tracheophyta</taxon>
        <taxon>Spermatophyta</taxon>
        <taxon>Pinopsida</taxon>
        <taxon>Pinidae</taxon>
        <taxon>Conifers I</taxon>
        <taxon>Pinales</taxon>
        <taxon>Pinaceae</taxon>
        <taxon>Picea</taxon>
    </lineage>
</organism>
<accession>A0A124GN68</accession>
<dbReference type="AlphaFoldDB" id="A0A124GN68"/>